<dbReference type="Pfam" id="PF03372">
    <property type="entry name" value="Exo_endo_phos"/>
    <property type="match status" value="1"/>
</dbReference>
<dbReference type="CDD" id="cd09087">
    <property type="entry name" value="Ape1-like_AP-endo"/>
    <property type="match status" value="1"/>
</dbReference>
<keyword evidence="4 6" id="KW-0460">Magnesium</keyword>
<evidence type="ECO:0000259" key="8">
    <source>
        <dbReference type="Pfam" id="PF03372"/>
    </source>
</evidence>
<comment type="cofactor">
    <cofactor evidence="6">
        <name>Mg(2+)</name>
        <dbReference type="ChEBI" id="CHEBI:18420"/>
    </cofactor>
    <cofactor evidence="6">
        <name>Mn(2+)</name>
        <dbReference type="ChEBI" id="CHEBI:29035"/>
    </cofactor>
    <text evidence="6">Probably binds two magnesium or manganese ions per subunit.</text>
</comment>
<feature type="active site" description="Proton donor/acceptor" evidence="5">
    <location>
        <position position="153"/>
    </location>
</feature>
<dbReference type="NCBIfam" id="TIGR00195">
    <property type="entry name" value="exoDNase_III"/>
    <property type="match status" value="1"/>
</dbReference>
<evidence type="ECO:0000313" key="9">
    <source>
        <dbReference type="EMBL" id="MCA9302387.1"/>
    </source>
</evidence>
<feature type="binding site" evidence="6">
    <location>
        <position position="8"/>
    </location>
    <ligand>
        <name>Mg(2+)</name>
        <dbReference type="ChEBI" id="CHEBI:18420"/>
        <label>1</label>
    </ligand>
</feature>
<dbReference type="PANTHER" id="PTHR22748:SF6">
    <property type="entry name" value="DNA-(APURINIC OR APYRIMIDINIC SITE) ENDONUCLEASE"/>
    <property type="match status" value="1"/>
</dbReference>
<evidence type="ECO:0000256" key="2">
    <source>
        <dbReference type="ARBA" id="ARBA00022723"/>
    </source>
</evidence>
<feature type="domain" description="Endonuclease/exonuclease/phosphatase" evidence="8">
    <location>
        <begin position="5"/>
        <end position="252"/>
    </location>
</feature>
<keyword evidence="6" id="KW-0464">Manganese</keyword>
<comment type="caution">
    <text evidence="9">The sequence shown here is derived from an EMBL/GenBank/DDBJ whole genome shotgun (WGS) entry which is preliminary data.</text>
</comment>
<dbReference type="AlphaFoldDB" id="A0A955IWT3"/>
<dbReference type="SUPFAM" id="SSF56219">
    <property type="entry name" value="DNase I-like"/>
    <property type="match status" value="1"/>
</dbReference>
<dbReference type="PROSITE" id="PS51435">
    <property type="entry name" value="AP_NUCLEASE_F1_4"/>
    <property type="match status" value="1"/>
</dbReference>
<feature type="binding site" evidence="6">
    <location>
        <position position="251"/>
    </location>
    <ligand>
        <name>Mg(2+)</name>
        <dbReference type="ChEBI" id="CHEBI:18420"/>
        <label>1</label>
    </ligand>
</feature>
<feature type="binding site" evidence="6">
    <location>
        <position position="36"/>
    </location>
    <ligand>
        <name>Mg(2+)</name>
        <dbReference type="ChEBI" id="CHEBI:18420"/>
        <label>1</label>
    </ligand>
</feature>
<feature type="binding site" evidence="6">
    <location>
        <position position="153"/>
    </location>
    <ligand>
        <name>Mg(2+)</name>
        <dbReference type="ChEBI" id="CHEBI:18420"/>
        <label>1</label>
    </ligand>
</feature>
<protein>
    <submittedName>
        <fullName evidence="9">Exodeoxyribonuclease III</fullName>
        <ecNumber evidence="9">3.1.11.2</ecNumber>
    </submittedName>
</protein>
<organism evidence="9 10">
    <name type="scientific">candidate division WWE3 bacterium</name>
    <dbReference type="NCBI Taxonomy" id="2053526"/>
    <lineage>
        <taxon>Bacteria</taxon>
        <taxon>Katanobacteria</taxon>
    </lineage>
</organism>
<reference evidence="9" key="1">
    <citation type="submission" date="2020-04" db="EMBL/GenBank/DDBJ databases">
        <authorList>
            <person name="Zhang T."/>
        </authorList>
    </citation>
    <scope>NUCLEOTIDE SEQUENCE</scope>
    <source>
        <strain evidence="9">HKST-UBA80</strain>
    </source>
</reference>
<accession>A0A955IWT3</accession>
<dbReference type="NCBIfam" id="TIGR00633">
    <property type="entry name" value="xth"/>
    <property type="match status" value="1"/>
</dbReference>
<evidence type="ECO:0000256" key="5">
    <source>
        <dbReference type="PIRSR" id="PIRSR604808-1"/>
    </source>
</evidence>
<dbReference type="GO" id="GO:0046872">
    <property type="term" value="F:metal ion binding"/>
    <property type="evidence" value="ECO:0007669"/>
    <property type="project" value="UniProtKB-KW"/>
</dbReference>
<dbReference type="GO" id="GO:0008081">
    <property type="term" value="F:phosphoric diester hydrolase activity"/>
    <property type="evidence" value="ECO:0007669"/>
    <property type="project" value="TreeGrafter"/>
</dbReference>
<evidence type="ECO:0000256" key="4">
    <source>
        <dbReference type="ARBA" id="ARBA00022842"/>
    </source>
</evidence>
<dbReference type="InterPro" id="IPR004808">
    <property type="entry name" value="AP_endonuc_1"/>
</dbReference>
<dbReference type="GO" id="GO:0006284">
    <property type="term" value="P:base-excision repair"/>
    <property type="evidence" value="ECO:0007669"/>
    <property type="project" value="TreeGrafter"/>
</dbReference>
<dbReference type="GO" id="GO:0008311">
    <property type="term" value="F:double-stranded DNA 3'-5' DNA exonuclease activity"/>
    <property type="evidence" value="ECO:0007669"/>
    <property type="project" value="UniProtKB-EC"/>
</dbReference>
<evidence type="ECO:0000256" key="1">
    <source>
        <dbReference type="ARBA" id="ARBA00007092"/>
    </source>
</evidence>
<keyword evidence="2 6" id="KW-0479">Metal-binding</keyword>
<feature type="binding site" evidence="6">
    <location>
        <position position="155"/>
    </location>
    <ligand>
        <name>Mg(2+)</name>
        <dbReference type="ChEBI" id="CHEBI:18420"/>
        <label>1</label>
    </ligand>
</feature>
<dbReference type="Proteomes" id="UP000714817">
    <property type="component" value="Unassembled WGS sequence"/>
</dbReference>
<dbReference type="InterPro" id="IPR036691">
    <property type="entry name" value="Endo/exonu/phosph_ase_sf"/>
</dbReference>
<feature type="site" description="Interaction with DNA substrate" evidence="7">
    <location>
        <position position="252"/>
    </location>
</feature>
<feature type="site" description="Transition state stabilizer" evidence="7">
    <location>
        <position position="155"/>
    </location>
</feature>
<dbReference type="Gene3D" id="3.60.10.10">
    <property type="entry name" value="Endonuclease/exonuclease/phosphatase"/>
    <property type="match status" value="1"/>
</dbReference>
<evidence type="ECO:0000256" key="3">
    <source>
        <dbReference type="ARBA" id="ARBA00022801"/>
    </source>
</evidence>
<dbReference type="InterPro" id="IPR005135">
    <property type="entry name" value="Endo/exonuclease/phosphatase"/>
</dbReference>
<proteinExistence type="inferred from homology"/>
<evidence type="ECO:0000313" key="10">
    <source>
        <dbReference type="Proteomes" id="UP000714817"/>
    </source>
</evidence>
<evidence type="ECO:0000256" key="6">
    <source>
        <dbReference type="PIRSR" id="PIRSR604808-2"/>
    </source>
</evidence>
<feature type="site" description="Important for catalytic activity" evidence="7">
    <location>
        <position position="226"/>
    </location>
</feature>
<dbReference type="GO" id="GO:0003906">
    <property type="term" value="F:DNA-(apurinic or apyrimidinic site) endonuclease activity"/>
    <property type="evidence" value="ECO:0007669"/>
    <property type="project" value="TreeGrafter"/>
</dbReference>
<dbReference type="PANTHER" id="PTHR22748">
    <property type="entry name" value="AP ENDONUCLEASE"/>
    <property type="match status" value="1"/>
</dbReference>
<sequence length="262" mass="30312">MMNIVSWNINGLKSCLNKGLADFIKTDKSDIYCFQESKISEENFDQLQNCLFPVFYGYNAYNFAASTRKGYSGLVILSKNTPIKVTNGLGIKGFDEEARVQIAEYPSFFLINTYVPHPRADFSRLEYKMSFCESLLKLASELKQKKKVVLAGDFNVAHTNLDLQNPKMNKGSPMFSLIERAWVDKVIENNFFDVFRYLYPEKESYSWFPYSINNIAREKNKGWRIDYFFLDIRFKGSVQELTHLKNISGSDHVPLKIVMGEI</sequence>
<feature type="binding site" evidence="6">
    <location>
        <position position="252"/>
    </location>
    <ligand>
        <name>Mg(2+)</name>
        <dbReference type="ChEBI" id="CHEBI:18420"/>
        <label>1</label>
    </ligand>
</feature>
<keyword evidence="3 9" id="KW-0378">Hydrolase</keyword>
<reference evidence="9" key="2">
    <citation type="journal article" date="2021" name="Microbiome">
        <title>Successional dynamics and alternative stable states in a saline activated sludge microbial community over 9 years.</title>
        <authorList>
            <person name="Wang Y."/>
            <person name="Ye J."/>
            <person name="Ju F."/>
            <person name="Liu L."/>
            <person name="Boyd J.A."/>
            <person name="Deng Y."/>
            <person name="Parks D.H."/>
            <person name="Jiang X."/>
            <person name="Yin X."/>
            <person name="Woodcroft B.J."/>
            <person name="Tyson G.W."/>
            <person name="Hugenholtz P."/>
            <person name="Polz M.F."/>
            <person name="Zhang T."/>
        </authorList>
    </citation>
    <scope>NUCLEOTIDE SEQUENCE</scope>
    <source>
        <strain evidence="9">HKST-UBA80</strain>
    </source>
</reference>
<comment type="similarity">
    <text evidence="1">Belongs to the DNA repair enzymes AP/ExoA family.</text>
</comment>
<dbReference type="EC" id="3.1.11.2" evidence="9"/>
<name>A0A955IWT3_UNCKA</name>
<feature type="active site" description="Proton acceptor" evidence="5">
    <location>
        <position position="252"/>
    </location>
</feature>
<dbReference type="EMBL" id="JAGQNY010000014">
    <property type="protein sequence ID" value="MCA9302387.1"/>
    <property type="molecule type" value="Genomic_DNA"/>
</dbReference>
<evidence type="ECO:0000256" key="7">
    <source>
        <dbReference type="PIRSR" id="PIRSR604808-3"/>
    </source>
</evidence>
<feature type="active site" evidence="5">
    <location>
        <position position="114"/>
    </location>
</feature>
<gene>
    <name evidence="9" type="primary">xth</name>
    <name evidence="9" type="ORF">KDA10_03465</name>
</gene>